<evidence type="ECO:0000259" key="2">
    <source>
        <dbReference type="Pfam" id="PF00561"/>
    </source>
</evidence>
<name>A0ABW3NU70_9FLAO</name>
<dbReference type="InterPro" id="IPR029058">
    <property type="entry name" value="AB_hydrolase_fold"/>
</dbReference>
<dbReference type="Proteomes" id="UP001597131">
    <property type="component" value="Unassembled WGS sequence"/>
</dbReference>
<dbReference type="PANTHER" id="PTHR43433">
    <property type="entry name" value="HYDROLASE, ALPHA/BETA FOLD FAMILY PROTEIN"/>
    <property type="match status" value="1"/>
</dbReference>
<dbReference type="SUPFAM" id="SSF53474">
    <property type="entry name" value="alpha/beta-Hydrolases"/>
    <property type="match status" value="1"/>
</dbReference>
<gene>
    <name evidence="3" type="ORF">ACFQ3Q_10530</name>
</gene>
<dbReference type="InterPro" id="IPR000073">
    <property type="entry name" value="AB_hydrolase_1"/>
</dbReference>
<evidence type="ECO:0000313" key="3">
    <source>
        <dbReference type="EMBL" id="MFD1096185.1"/>
    </source>
</evidence>
<dbReference type="Pfam" id="PF00561">
    <property type="entry name" value="Abhydrolase_1"/>
    <property type="match status" value="1"/>
</dbReference>
<evidence type="ECO:0000256" key="1">
    <source>
        <dbReference type="SAM" id="Phobius"/>
    </source>
</evidence>
<keyword evidence="1" id="KW-0472">Membrane</keyword>
<feature type="domain" description="AB hydrolase-1" evidence="2">
    <location>
        <begin position="88"/>
        <end position="194"/>
    </location>
</feature>
<organism evidence="3 4">
    <name type="scientific">Salegentibacter chungangensis</name>
    <dbReference type="NCBI Taxonomy" id="1335724"/>
    <lineage>
        <taxon>Bacteria</taxon>
        <taxon>Pseudomonadati</taxon>
        <taxon>Bacteroidota</taxon>
        <taxon>Flavobacteriia</taxon>
        <taxon>Flavobacteriales</taxon>
        <taxon>Flavobacteriaceae</taxon>
        <taxon>Salegentibacter</taxon>
    </lineage>
</organism>
<accession>A0ABW3NU70</accession>
<dbReference type="RefSeq" id="WP_380745495.1">
    <property type="nucleotide sequence ID" value="NZ_JBHTLI010000001.1"/>
</dbReference>
<keyword evidence="1" id="KW-0812">Transmembrane</keyword>
<keyword evidence="4" id="KW-1185">Reference proteome</keyword>
<dbReference type="EMBL" id="JBHTLI010000001">
    <property type="protein sequence ID" value="MFD1096185.1"/>
    <property type="molecule type" value="Genomic_DNA"/>
</dbReference>
<protein>
    <submittedName>
        <fullName evidence="3">Alpha/beta fold hydrolase</fullName>
    </submittedName>
</protein>
<dbReference type="InterPro" id="IPR050471">
    <property type="entry name" value="AB_hydrolase"/>
</dbReference>
<keyword evidence="3" id="KW-0378">Hydrolase</keyword>
<dbReference type="PANTHER" id="PTHR43433:SF5">
    <property type="entry name" value="AB HYDROLASE-1 DOMAIN-CONTAINING PROTEIN"/>
    <property type="match status" value="1"/>
</dbReference>
<dbReference type="GO" id="GO:0016787">
    <property type="term" value="F:hydrolase activity"/>
    <property type="evidence" value="ECO:0007669"/>
    <property type="project" value="UniProtKB-KW"/>
</dbReference>
<feature type="transmembrane region" description="Helical" evidence="1">
    <location>
        <begin position="20"/>
        <end position="44"/>
    </location>
</feature>
<sequence>MTKTKKDQVPVHRLLVPKYILITGKILSTVSTFLASRFAARLFLTPFRYKLPEREKLMDREARETKMAVPEINREIVVYEYGDSPKKVLLVHGWSGRGTQLAKIAEALLEKGYSTVSFDAPAHGKAPGKISMMPFFIESIHFLDKKFGPFEAVIGHSLGGMSTLKAVKDGLKTKKMILIGTANSVTHITREFARNLQMKEKVADKMKKYLDDKFGEDMDHYSGAVSAGGLETPALVIHDKTDVDVHYSSAYEIDEALNNSELVITYGLGHRRILGNPEVINKITTFITA</sequence>
<reference evidence="4" key="1">
    <citation type="journal article" date="2019" name="Int. J. Syst. Evol. Microbiol.">
        <title>The Global Catalogue of Microorganisms (GCM) 10K type strain sequencing project: providing services to taxonomists for standard genome sequencing and annotation.</title>
        <authorList>
            <consortium name="The Broad Institute Genomics Platform"/>
            <consortium name="The Broad Institute Genome Sequencing Center for Infectious Disease"/>
            <person name="Wu L."/>
            <person name="Ma J."/>
        </authorList>
    </citation>
    <scope>NUCLEOTIDE SEQUENCE [LARGE SCALE GENOMIC DNA]</scope>
    <source>
        <strain evidence="4">CCUG 64793</strain>
    </source>
</reference>
<proteinExistence type="predicted"/>
<keyword evidence="1" id="KW-1133">Transmembrane helix</keyword>
<evidence type="ECO:0000313" key="4">
    <source>
        <dbReference type="Proteomes" id="UP001597131"/>
    </source>
</evidence>
<dbReference type="Gene3D" id="3.40.50.1820">
    <property type="entry name" value="alpha/beta hydrolase"/>
    <property type="match status" value="1"/>
</dbReference>
<comment type="caution">
    <text evidence="3">The sequence shown here is derived from an EMBL/GenBank/DDBJ whole genome shotgun (WGS) entry which is preliminary data.</text>
</comment>